<dbReference type="Proteomes" id="UP000274131">
    <property type="component" value="Unassembled WGS sequence"/>
</dbReference>
<keyword evidence="10 12" id="KW-0472">Membrane</keyword>
<proteinExistence type="inferred from homology"/>
<evidence type="ECO:0000256" key="11">
    <source>
        <dbReference type="ARBA" id="ARBA00023303"/>
    </source>
</evidence>
<keyword evidence="9 12" id="KW-0406">Ion transport</keyword>
<keyword evidence="7" id="KW-0965">Cell junction</keyword>
<sequence length="219" mass="25819">MTAYFGGGDALSCWTPQQFRRGWDQYVNDFCLVENTYFLPLENASLPEKIETRENGKLPYYQWVPFVLALQAIMFCIPHMFWRALNWMSGIVCCFAFSIRNSVIWGLQMLRRLFRGSEWTQTSVFPRVTVCDFEIRELGNLHRWSVQCVLPLNMFNEKLFILLWCWINFVLIVTIINTINWMIKVLCIRSGIKFYVNVLEAAQVRSQLLITTTDTRSVR</sequence>
<keyword evidence="6" id="KW-0303">Gap junction</keyword>
<evidence type="ECO:0000256" key="9">
    <source>
        <dbReference type="ARBA" id="ARBA00023065"/>
    </source>
</evidence>
<dbReference type="PANTHER" id="PTHR11893">
    <property type="entry name" value="INNEXIN"/>
    <property type="match status" value="1"/>
</dbReference>
<evidence type="ECO:0000256" key="10">
    <source>
        <dbReference type="ARBA" id="ARBA00023136"/>
    </source>
</evidence>
<keyword evidence="5 12" id="KW-0812">Transmembrane</keyword>
<keyword evidence="14" id="KW-1185">Reference proteome</keyword>
<comment type="similarity">
    <text evidence="12">Belongs to the pannexin family.</text>
</comment>
<evidence type="ECO:0000256" key="12">
    <source>
        <dbReference type="RuleBase" id="RU010713"/>
    </source>
</evidence>
<feature type="transmembrane region" description="Helical" evidence="12">
    <location>
        <begin position="87"/>
        <end position="107"/>
    </location>
</feature>
<dbReference type="EMBL" id="UXUI01007572">
    <property type="protein sequence ID" value="VDD88204.1"/>
    <property type="molecule type" value="Genomic_DNA"/>
</dbReference>
<evidence type="ECO:0000256" key="4">
    <source>
        <dbReference type="ARBA" id="ARBA00022475"/>
    </source>
</evidence>
<dbReference type="WBParaSite" id="EVEC_0000363901-mRNA-1">
    <property type="protein sequence ID" value="EVEC_0000363901-mRNA-1"/>
    <property type="gene ID" value="EVEC_0000363901"/>
</dbReference>
<evidence type="ECO:0000256" key="6">
    <source>
        <dbReference type="ARBA" id="ARBA00022868"/>
    </source>
</evidence>
<evidence type="ECO:0000313" key="15">
    <source>
        <dbReference type="WBParaSite" id="EVEC_0000363901-mRNA-1"/>
    </source>
</evidence>
<evidence type="ECO:0000256" key="2">
    <source>
        <dbReference type="ARBA" id="ARBA00004651"/>
    </source>
</evidence>
<evidence type="ECO:0000256" key="8">
    <source>
        <dbReference type="ARBA" id="ARBA00022989"/>
    </source>
</evidence>
<dbReference type="GO" id="GO:0005886">
    <property type="term" value="C:plasma membrane"/>
    <property type="evidence" value="ECO:0007669"/>
    <property type="project" value="UniProtKB-SubCell"/>
</dbReference>
<evidence type="ECO:0000313" key="14">
    <source>
        <dbReference type="Proteomes" id="UP000274131"/>
    </source>
</evidence>
<evidence type="ECO:0000256" key="3">
    <source>
        <dbReference type="ARBA" id="ARBA00022448"/>
    </source>
</evidence>
<dbReference type="AlphaFoldDB" id="A0A0N4V125"/>
<dbReference type="PROSITE" id="PS51013">
    <property type="entry name" value="PANNEXIN"/>
    <property type="match status" value="1"/>
</dbReference>
<dbReference type="STRING" id="51028.A0A0N4V125"/>
<comment type="caution">
    <text evidence="12">Lacks conserved residue(s) required for the propagation of feature annotation.</text>
</comment>
<evidence type="ECO:0000313" key="13">
    <source>
        <dbReference type="EMBL" id="VDD88204.1"/>
    </source>
</evidence>
<comment type="function">
    <text evidence="12">Structural component of the gap junctions.</text>
</comment>
<comment type="subcellular location">
    <subcellularLocation>
        <location evidence="1">Cell junction</location>
        <location evidence="1">Gap junction</location>
    </subcellularLocation>
    <subcellularLocation>
        <location evidence="2 12">Cell membrane</location>
        <topology evidence="2 12">Multi-pass membrane protein</topology>
    </subcellularLocation>
</comment>
<reference evidence="13 14" key="2">
    <citation type="submission" date="2018-10" db="EMBL/GenBank/DDBJ databases">
        <authorList>
            <consortium name="Pathogen Informatics"/>
        </authorList>
    </citation>
    <scope>NUCLEOTIDE SEQUENCE [LARGE SCALE GENOMIC DNA]</scope>
</reference>
<feature type="transmembrane region" description="Helical" evidence="12">
    <location>
        <begin position="60"/>
        <end position="81"/>
    </location>
</feature>
<dbReference type="GO" id="GO:0034220">
    <property type="term" value="P:monoatomic ion transmembrane transport"/>
    <property type="evidence" value="ECO:0007669"/>
    <property type="project" value="UniProtKB-KW"/>
</dbReference>
<keyword evidence="8 12" id="KW-1133">Transmembrane helix</keyword>
<keyword evidence="3 12" id="KW-0813">Transport</keyword>
<organism evidence="15">
    <name type="scientific">Enterobius vermicularis</name>
    <name type="common">Human pinworm</name>
    <dbReference type="NCBI Taxonomy" id="51028"/>
    <lineage>
        <taxon>Eukaryota</taxon>
        <taxon>Metazoa</taxon>
        <taxon>Ecdysozoa</taxon>
        <taxon>Nematoda</taxon>
        <taxon>Chromadorea</taxon>
        <taxon>Rhabditida</taxon>
        <taxon>Spirurina</taxon>
        <taxon>Oxyuridomorpha</taxon>
        <taxon>Oxyuroidea</taxon>
        <taxon>Oxyuridae</taxon>
        <taxon>Enterobius</taxon>
    </lineage>
</organism>
<keyword evidence="4" id="KW-1003">Cell membrane</keyword>
<gene>
    <name evidence="12" type="primary">inx</name>
    <name evidence="13" type="ORF">EVEC_LOCUS3347</name>
</gene>
<dbReference type="PRINTS" id="PR01262">
    <property type="entry name" value="INNEXIN"/>
</dbReference>
<dbReference type="GO" id="GO:0005921">
    <property type="term" value="C:gap junction"/>
    <property type="evidence" value="ECO:0007669"/>
    <property type="project" value="UniProtKB-SubCell"/>
</dbReference>
<dbReference type="Pfam" id="PF00876">
    <property type="entry name" value="Innexin"/>
    <property type="match status" value="2"/>
</dbReference>
<evidence type="ECO:0000256" key="7">
    <source>
        <dbReference type="ARBA" id="ARBA00022949"/>
    </source>
</evidence>
<dbReference type="PANTHER" id="PTHR11893:SF36">
    <property type="entry name" value="INNEXIN-5"/>
    <property type="match status" value="1"/>
</dbReference>
<dbReference type="InterPro" id="IPR000990">
    <property type="entry name" value="Innexin"/>
</dbReference>
<keyword evidence="11 12" id="KW-0407">Ion channel</keyword>
<accession>A0A0N4V125</accession>
<reference evidence="15" key="1">
    <citation type="submission" date="2017-02" db="UniProtKB">
        <authorList>
            <consortium name="WormBaseParasite"/>
        </authorList>
    </citation>
    <scope>IDENTIFICATION</scope>
</reference>
<evidence type="ECO:0000256" key="5">
    <source>
        <dbReference type="ARBA" id="ARBA00022692"/>
    </source>
</evidence>
<feature type="transmembrane region" description="Helical" evidence="12">
    <location>
        <begin position="159"/>
        <end position="183"/>
    </location>
</feature>
<protein>
    <recommendedName>
        <fullName evidence="12">Innexin</fullName>
    </recommendedName>
</protein>
<evidence type="ECO:0000256" key="1">
    <source>
        <dbReference type="ARBA" id="ARBA00004610"/>
    </source>
</evidence>
<dbReference type="OrthoDB" id="5867527at2759"/>
<name>A0A0N4V125_ENTVE</name>